<dbReference type="EMBL" id="ABDG02000014">
    <property type="protein sequence ID" value="EHK50169.1"/>
    <property type="molecule type" value="Genomic_DNA"/>
</dbReference>
<keyword evidence="2" id="KW-1185">Reference proteome</keyword>
<sequence length="104" mass="10857">LLSACSAAFAQSPVLFNSYTNANCAGGIVVATTVVQPGDCTSSASSFASSQYRGTQFDNTEQNVAFYSDDNCLNEVTGVTVEVGDGYNCFTFNGGQPKSAKWLA</sequence>
<dbReference type="OMA" id="GYNCFTF"/>
<evidence type="ECO:0000313" key="2">
    <source>
        <dbReference type="Proteomes" id="UP000005426"/>
    </source>
</evidence>
<dbReference type="eggNOG" id="ENOG502RK5A">
    <property type="taxonomic scope" value="Eukaryota"/>
</dbReference>
<comment type="caution">
    <text evidence="1">The sequence shown here is derived from an EMBL/GenBank/DDBJ whole genome shotgun (WGS) entry which is preliminary data.</text>
</comment>
<gene>
    <name evidence="1" type="ORF">TRIATDRAFT_44805</name>
</gene>
<dbReference type="AlphaFoldDB" id="G9NFV7"/>
<dbReference type="HOGENOM" id="CLU_2158774_0_0_1"/>
<protein>
    <recommendedName>
        <fullName evidence="3">SSCRP protein</fullName>
    </recommendedName>
</protein>
<name>G9NFV7_HYPAI</name>
<reference evidence="1 2" key="1">
    <citation type="journal article" date="2011" name="Genome Biol.">
        <title>Comparative genome sequence analysis underscores mycoparasitism as the ancestral life style of Trichoderma.</title>
        <authorList>
            <person name="Kubicek C.P."/>
            <person name="Herrera-Estrella A."/>
            <person name="Seidl-Seiboth V."/>
            <person name="Martinez D.A."/>
            <person name="Druzhinina I.S."/>
            <person name="Thon M."/>
            <person name="Zeilinger S."/>
            <person name="Casas-Flores S."/>
            <person name="Horwitz B.A."/>
            <person name="Mukherjee P.K."/>
            <person name="Mukherjee M."/>
            <person name="Kredics L."/>
            <person name="Alcaraz L.D."/>
            <person name="Aerts A."/>
            <person name="Antal Z."/>
            <person name="Atanasova L."/>
            <person name="Cervantes-Badillo M.G."/>
            <person name="Challacombe J."/>
            <person name="Chertkov O."/>
            <person name="McCluskey K."/>
            <person name="Coulpier F."/>
            <person name="Deshpande N."/>
            <person name="von Doehren H."/>
            <person name="Ebbole D.J."/>
            <person name="Esquivel-Naranjo E.U."/>
            <person name="Fekete E."/>
            <person name="Flipphi M."/>
            <person name="Glaser F."/>
            <person name="Gomez-Rodriguez E.Y."/>
            <person name="Gruber S."/>
            <person name="Han C."/>
            <person name="Henrissat B."/>
            <person name="Hermosa R."/>
            <person name="Hernandez-Onate M."/>
            <person name="Karaffa L."/>
            <person name="Kosti I."/>
            <person name="Le Crom S."/>
            <person name="Lindquist E."/>
            <person name="Lucas S."/>
            <person name="Luebeck M."/>
            <person name="Luebeck P.S."/>
            <person name="Margeot A."/>
            <person name="Metz B."/>
            <person name="Misra M."/>
            <person name="Nevalainen H."/>
            <person name="Omann M."/>
            <person name="Packer N."/>
            <person name="Perrone G."/>
            <person name="Uresti-Rivera E.E."/>
            <person name="Salamov A."/>
            <person name="Schmoll M."/>
            <person name="Seiboth B."/>
            <person name="Shapiro H."/>
            <person name="Sukno S."/>
            <person name="Tamayo-Ramos J.A."/>
            <person name="Tisch D."/>
            <person name="Wiest A."/>
            <person name="Wilkinson H.H."/>
            <person name="Zhang M."/>
            <person name="Coutinho P.M."/>
            <person name="Kenerley C.M."/>
            <person name="Monte E."/>
            <person name="Baker S.E."/>
            <person name="Grigoriev I.V."/>
        </authorList>
    </citation>
    <scope>NUCLEOTIDE SEQUENCE [LARGE SCALE GENOMIC DNA]</scope>
    <source>
        <strain evidence="2">ATCC 20476 / IMI 206040</strain>
    </source>
</reference>
<dbReference type="OrthoDB" id="4876394at2759"/>
<feature type="non-terminal residue" evidence="1">
    <location>
        <position position="1"/>
    </location>
</feature>
<evidence type="ECO:0008006" key="3">
    <source>
        <dbReference type="Google" id="ProtNLM"/>
    </source>
</evidence>
<evidence type="ECO:0000313" key="1">
    <source>
        <dbReference type="EMBL" id="EHK50169.1"/>
    </source>
</evidence>
<organism evidence="1 2">
    <name type="scientific">Hypocrea atroviridis (strain ATCC 20476 / IMI 206040)</name>
    <name type="common">Trichoderma atroviride</name>
    <dbReference type="NCBI Taxonomy" id="452589"/>
    <lineage>
        <taxon>Eukaryota</taxon>
        <taxon>Fungi</taxon>
        <taxon>Dikarya</taxon>
        <taxon>Ascomycota</taxon>
        <taxon>Pezizomycotina</taxon>
        <taxon>Sordariomycetes</taxon>
        <taxon>Hypocreomycetidae</taxon>
        <taxon>Hypocreales</taxon>
        <taxon>Hypocreaceae</taxon>
        <taxon>Trichoderma</taxon>
    </lineage>
</organism>
<dbReference type="Proteomes" id="UP000005426">
    <property type="component" value="Unassembled WGS sequence"/>
</dbReference>
<accession>G9NFV7</accession>
<proteinExistence type="predicted"/>